<dbReference type="Ensembl" id="ENSMSIT00000040227.1">
    <property type="protein sequence ID" value="ENSMSIP00000031890.1"/>
    <property type="gene ID" value="ENSMSIG00000026699.1"/>
</dbReference>
<reference evidence="2" key="2">
    <citation type="submission" date="2025-09" db="UniProtKB">
        <authorList>
            <consortium name="Ensembl"/>
        </authorList>
    </citation>
    <scope>IDENTIFICATION</scope>
</reference>
<feature type="region of interest" description="Disordered" evidence="1">
    <location>
        <begin position="1"/>
        <end position="57"/>
    </location>
</feature>
<evidence type="ECO:0000256" key="1">
    <source>
        <dbReference type="SAM" id="MobiDB-lite"/>
    </source>
</evidence>
<protein>
    <submittedName>
        <fullName evidence="2">Uncharacterized protein</fullName>
    </submittedName>
</protein>
<evidence type="ECO:0000313" key="2">
    <source>
        <dbReference type="Ensembl" id="ENSMSIP00000031890.1"/>
    </source>
</evidence>
<proteinExistence type="predicted"/>
<accession>A0A8C6I7I3</accession>
<dbReference type="AlphaFoldDB" id="A0A8C6I7I3"/>
<evidence type="ECO:0000313" key="3">
    <source>
        <dbReference type="Proteomes" id="UP000694415"/>
    </source>
</evidence>
<feature type="compositionally biased region" description="Low complexity" evidence="1">
    <location>
        <begin position="7"/>
        <end position="17"/>
    </location>
</feature>
<organism evidence="2 3">
    <name type="scientific">Mus spicilegus</name>
    <name type="common">Mound-building mouse</name>
    <dbReference type="NCBI Taxonomy" id="10103"/>
    <lineage>
        <taxon>Eukaryota</taxon>
        <taxon>Metazoa</taxon>
        <taxon>Chordata</taxon>
        <taxon>Craniata</taxon>
        <taxon>Vertebrata</taxon>
        <taxon>Euteleostomi</taxon>
        <taxon>Mammalia</taxon>
        <taxon>Eutheria</taxon>
        <taxon>Euarchontoglires</taxon>
        <taxon>Glires</taxon>
        <taxon>Rodentia</taxon>
        <taxon>Myomorpha</taxon>
        <taxon>Muroidea</taxon>
        <taxon>Muridae</taxon>
        <taxon>Murinae</taxon>
        <taxon>Mus</taxon>
        <taxon>Mus</taxon>
    </lineage>
</organism>
<name>A0A8C6I7I3_MUSSI</name>
<sequence length="118" mass="13097">MSPGTFSMSSSEPSAASLGGGRGEPRPRAQQSGRDSRGQRLRHRPSIYRQGERTWEVDRHSFRQPGSADCSPSSALTAGVLVHLPSRKMVWGWKRRGGRKTGETVMEKPILRGIWLLL</sequence>
<reference evidence="2" key="1">
    <citation type="submission" date="2025-08" db="UniProtKB">
        <authorList>
            <consortium name="Ensembl"/>
        </authorList>
    </citation>
    <scope>IDENTIFICATION</scope>
</reference>
<dbReference type="Proteomes" id="UP000694415">
    <property type="component" value="Unplaced"/>
</dbReference>
<keyword evidence="3" id="KW-1185">Reference proteome</keyword>